<gene>
    <name evidence="1" type="ORF">TSPI_10941</name>
</gene>
<dbReference type="EMBL" id="JBEUSY010000498">
    <property type="protein sequence ID" value="KAL1228708.1"/>
    <property type="molecule type" value="Genomic_DNA"/>
</dbReference>
<comment type="caution">
    <text evidence="1">The sequence shown here is derived from an EMBL/GenBank/DDBJ whole genome shotgun (WGS) entry which is preliminary data.</text>
</comment>
<sequence length="77" mass="8460">MKPRAVPGRRAAVKAGVPKFLCPNSCRSRAFEKPASMKRRILAGNVLVHRIFPSTPGCLLRRNDYELASLLAIASAR</sequence>
<proteinExistence type="predicted"/>
<dbReference type="Proteomes" id="UP001558632">
    <property type="component" value="Unassembled WGS sequence"/>
</dbReference>
<keyword evidence="2" id="KW-1185">Reference proteome</keyword>
<name>A0ABR3K6P4_TRISP</name>
<reference evidence="1 2" key="1">
    <citation type="submission" date="2024-07" db="EMBL/GenBank/DDBJ databases">
        <title>Enhanced genomic and transcriptomic resources for Trichinella pseudospiralis and T. spiralis underpin the discovery of pronounced molecular differences between stages and species.</title>
        <authorList>
            <person name="Pasi K.K."/>
            <person name="La Rosa G."/>
            <person name="Gomez-Morales M.A."/>
            <person name="Tosini F."/>
            <person name="Sumanam S."/>
            <person name="Young N.D."/>
            <person name="Chang B.C."/>
            <person name="Robin G.B."/>
        </authorList>
    </citation>
    <scope>NUCLEOTIDE SEQUENCE [LARGE SCALE GENOMIC DNA]</scope>
    <source>
        <strain evidence="1">ISS534</strain>
    </source>
</reference>
<accession>A0ABR3K6P4</accession>
<organism evidence="1 2">
    <name type="scientific">Trichinella spiralis</name>
    <name type="common">Trichina worm</name>
    <dbReference type="NCBI Taxonomy" id="6334"/>
    <lineage>
        <taxon>Eukaryota</taxon>
        <taxon>Metazoa</taxon>
        <taxon>Ecdysozoa</taxon>
        <taxon>Nematoda</taxon>
        <taxon>Enoplea</taxon>
        <taxon>Dorylaimia</taxon>
        <taxon>Trichinellida</taxon>
        <taxon>Trichinellidae</taxon>
        <taxon>Trichinella</taxon>
    </lineage>
</organism>
<protein>
    <submittedName>
        <fullName evidence="1">Glycoprotein hormones alpha chain</fullName>
    </submittedName>
</protein>
<evidence type="ECO:0000313" key="1">
    <source>
        <dbReference type="EMBL" id="KAL1228708.1"/>
    </source>
</evidence>
<evidence type="ECO:0000313" key="2">
    <source>
        <dbReference type="Proteomes" id="UP001558632"/>
    </source>
</evidence>